<dbReference type="Proteomes" id="UP000009046">
    <property type="component" value="Unassembled WGS sequence"/>
</dbReference>
<keyword evidence="4" id="KW-1185">Reference proteome</keyword>
<dbReference type="CTD" id="8237615"/>
<protein>
    <recommendedName>
        <fullName evidence="1">Sperm microtubule inner protein 1 C-terminal domain-containing protein</fullName>
    </recommendedName>
</protein>
<dbReference type="AlphaFoldDB" id="E0VHY8"/>
<evidence type="ECO:0000259" key="1">
    <source>
        <dbReference type="Pfam" id="PF22589"/>
    </source>
</evidence>
<dbReference type="EMBL" id="AAZO01002497">
    <property type="status" value="NOT_ANNOTATED_CDS"/>
    <property type="molecule type" value="Genomic_DNA"/>
</dbReference>
<dbReference type="KEGG" id="phu:Phum_PHUM217110"/>
<dbReference type="PANTHER" id="PTHR35826:SF1">
    <property type="entry name" value="PROTEIN ATP6V1FNB-LIKE"/>
    <property type="match status" value="1"/>
</dbReference>
<organism>
    <name type="scientific">Pediculus humanus subsp. corporis</name>
    <name type="common">Body louse</name>
    <dbReference type="NCBI Taxonomy" id="121224"/>
    <lineage>
        <taxon>Eukaryota</taxon>
        <taxon>Metazoa</taxon>
        <taxon>Ecdysozoa</taxon>
        <taxon>Arthropoda</taxon>
        <taxon>Hexapoda</taxon>
        <taxon>Insecta</taxon>
        <taxon>Pterygota</taxon>
        <taxon>Neoptera</taxon>
        <taxon>Paraneoptera</taxon>
        <taxon>Psocodea</taxon>
        <taxon>Troctomorpha</taxon>
        <taxon>Phthiraptera</taxon>
        <taxon>Anoplura</taxon>
        <taxon>Pediculidae</taxon>
        <taxon>Pediculus</taxon>
    </lineage>
</organism>
<dbReference type="RefSeq" id="XP_002425732.1">
    <property type="nucleotide sequence ID" value="XM_002425687.1"/>
</dbReference>
<name>E0VHY8_PEDHC</name>
<sequence>MTRGDLTAEKGLGWGEAAEKEHMQRLIWFMRNYDKLVEENRKPRKKLTEGILLDAILKKRAETAQKTPRYFYKKEKDPVFVADETINLSPMRPVPPEIHDLIYQGISHEDEGRKGYLKVRYQDDPEKKFYHIDCSNWVYGWNMKDFDSHKLVRYPRVQIIKQSFYRRGGVERDPDDHRDAVKTEAPVAFPQL</sequence>
<dbReference type="Pfam" id="PF22589">
    <property type="entry name" value="SPMIP1"/>
    <property type="match status" value="1"/>
</dbReference>
<dbReference type="EMBL" id="DS235172">
    <property type="protein sequence ID" value="EEB12994.1"/>
    <property type="molecule type" value="Genomic_DNA"/>
</dbReference>
<evidence type="ECO:0000313" key="4">
    <source>
        <dbReference type="Proteomes" id="UP000009046"/>
    </source>
</evidence>
<proteinExistence type="predicted"/>
<dbReference type="VEuPathDB" id="VectorBase:PHUM217110"/>
<dbReference type="GeneID" id="8237615"/>
<dbReference type="EnsemblMetazoa" id="PHUM217110-RA">
    <property type="protein sequence ID" value="PHUM217110-PA"/>
    <property type="gene ID" value="PHUM217110"/>
</dbReference>
<evidence type="ECO:0000313" key="2">
    <source>
        <dbReference type="EMBL" id="EEB12994.1"/>
    </source>
</evidence>
<reference evidence="2" key="1">
    <citation type="submission" date="2007-04" db="EMBL/GenBank/DDBJ databases">
        <title>Annotation of Pediculus humanus corporis strain USDA.</title>
        <authorList>
            <person name="Kirkness E."/>
            <person name="Hannick L."/>
            <person name="Hass B."/>
            <person name="Bruggner R."/>
            <person name="Lawson D."/>
            <person name="Bidwell S."/>
            <person name="Joardar V."/>
            <person name="Caler E."/>
            <person name="Walenz B."/>
            <person name="Inman J."/>
            <person name="Schobel S."/>
            <person name="Galinsky K."/>
            <person name="Amedeo P."/>
            <person name="Strausberg R."/>
        </authorList>
    </citation>
    <scope>NUCLEOTIDE SEQUENCE</scope>
    <source>
        <strain evidence="2">USDA</strain>
    </source>
</reference>
<dbReference type="OrthoDB" id="410807at2759"/>
<reference evidence="3" key="3">
    <citation type="submission" date="2020-05" db="UniProtKB">
        <authorList>
            <consortium name="EnsemblMetazoa"/>
        </authorList>
    </citation>
    <scope>IDENTIFICATION</scope>
    <source>
        <strain evidence="3">USDA</strain>
    </source>
</reference>
<feature type="domain" description="Sperm microtubule inner protein 1 C-terminal" evidence="1">
    <location>
        <begin position="67"/>
        <end position="174"/>
    </location>
</feature>
<dbReference type="PANTHER" id="PTHR35826">
    <property type="entry name" value="PROTEIN ATP6V1FNB-LIKE"/>
    <property type="match status" value="1"/>
</dbReference>
<dbReference type="InterPro" id="IPR054323">
    <property type="entry name" value="SPMIP1_C"/>
</dbReference>
<dbReference type="InParanoid" id="E0VHY8"/>
<gene>
    <name evidence="3" type="primary">8237615</name>
    <name evidence="2" type="ORF">Phum_PHUM217110</name>
</gene>
<dbReference type="eggNOG" id="ENOG502TBS5">
    <property type="taxonomic scope" value="Eukaryota"/>
</dbReference>
<dbReference type="HOGENOM" id="CLU_093510_0_0_1"/>
<dbReference type="OMA" id="CTNWIYG"/>
<evidence type="ECO:0000313" key="3">
    <source>
        <dbReference type="EnsemblMetazoa" id="PHUM217110-PA"/>
    </source>
</evidence>
<accession>E0VHY8</accession>
<reference evidence="2" key="2">
    <citation type="submission" date="2007-04" db="EMBL/GenBank/DDBJ databases">
        <title>The genome of the human body louse.</title>
        <authorList>
            <consortium name="The Human Body Louse Genome Consortium"/>
            <person name="Kirkness E."/>
            <person name="Walenz B."/>
            <person name="Hass B."/>
            <person name="Bruggner R."/>
            <person name="Strausberg R."/>
        </authorList>
    </citation>
    <scope>NUCLEOTIDE SEQUENCE</scope>
    <source>
        <strain evidence="2">USDA</strain>
    </source>
</reference>